<dbReference type="eggNOG" id="ENOG5032S0Q">
    <property type="taxonomic scope" value="Bacteria"/>
</dbReference>
<keyword evidence="1" id="KW-0472">Membrane</keyword>
<dbReference type="RefSeq" id="WP_015262835.1">
    <property type="nucleotide sequence ID" value="NC_019903.1"/>
</dbReference>
<dbReference type="InterPro" id="IPR014198">
    <property type="entry name" value="Spore_III_AB"/>
</dbReference>
<keyword evidence="1" id="KW-1133">Transmembrane helix</keyword>
<keyword evidence="3" id="KW-1185">Reference proteome</keyword>
<dbReference type="OrthoDB" id="1957909at2"/>
<keyword evidence="1" id="KW-0812">Transmembrane</keyword>
<dbReference type="Pfam" id="PF09548">
    <property type="entry name" value="Spore_III_AB"/>
    <property type="match status" value="1"/>
</dbReference>
<evidence type="ECO:0000313" key="3">
    <source>
        <dbReference type="Proteomes" id="UP000010797"/>
    </source>
</evidence>
<feature type="transmembrane region" description="Helical" evidence="1">
    <location>
        <begin position="6"/>
        <end position="23"/>
    </location>
</feature>
<sequence length="169" mass="18860">MIWAGAFLLIMGCGSIGLYRAALIRKRPVELRECLTALALLDTEIFWGSTPLPEAFAILRERTDGIWSDFFAELSERLQGGEGASSAWNATIDHQIPRFCLKSGDWQVIKDVGKGLGRSDRQEQHKHIELVKQQISLVKEQATQSSEKQAHMWSYLGFLGGIAGVLFLI</sequence>
<reference evidence="3" key="1">
    <citation type="submission" date="2012-02" db="EMBL/GenBank/DDBJ databases">
        <title>Complete sequence of Desulfitobacterium dichloroeliminans LMG P-21439.</title>
        <authorList>
            <person name="Lucas S."/>
            <person name="Han J."/>
            <person name="Lapidus A."/>
            <person name="Cheng J.-F."/>
            <person name="Goodwin L."/>
            <person name="Pitluck S."/>
            <person name="Peters L."/>
            <person name="Ovchinnikova G."/>
            <person name="Teshima H."/>
            <person name="Detter J.C."/>
            <person name="Han C."/>
            <person name="Tapia R."/>
            <person name="Land M."/>
            <person name="Hauser L."/>
            <person name="Kyrpides N."/>
            <person name="Ivanova N."/>
            <person name="Pagani I."/>
            <person name="Kruse T."/>
            <person name="de Vos W.M."/>
            <person name="Boon N."/>
            <person name="Smidt H."/>
            <person name="Woyke T."/>
        </authorList>
    </citation>
    <scope>NUCLEOTIDE SEQUENCE [LARGE SCALE GENOMIC DNA]</scope>
    <source>
        <strain evidence="3">LMG P-21439 / DCA1</strain>
    </source>
</reference>
<protein>
    <submittedName>
        <fullName evidence="2">Stage III sporulation protein AB (Spore_III_AB)</fullName>
    </submittedName>
</protein>
<gene>
    <name evidence="2" type="ordered locus">Desdi_2440</name>
</gene>
<organism evidence="2 3">
    <name type="scientific">Desulfitobacterium dichloroeliminans (strain LMG P-21439 / DCA1)</name>
    <dbReference type="NCBI Taxonomy" id="871963"/>
    <lineage>
        <taxon>Bacteria</taxon>
        <taxon>Bacillati</taxon>
        <taxon>Bacillota</taxon>
        <taxon>Clostridia</taxon>
        <taxon>Eubacteriales</taxon>
        <taxon>Desulfitobacteriaceae</taxon>
        <taxon>Desulfitobacterium</taxon>
    </lineage>
</organism>
<evidence type="ECO:0000256" key="1">
    <source>
        <dbReference type="SAM" id="Phobius"/>
    </source>
</evidence>
<dbReference type="AlphaFoldDB" id="L0F7P7"/>
<dbReference type="PIRSF" id="PIRSF021435">
    <property type="entry name" value="SpoIIIAB"/>
    <property type="match status" value="1"/>
</dbReference>
<evidence type="ECO:0000313" key="2">
    <source>
        <dbReference type="EMBL" id="AGA69864.1"/>
    </source>
</evidence>
<dbReference type="HOGENOM" id="CLU_120887_1_2_9"/>
<accession>L0F7P7</accession>
<dbReference type="Proteomes" id="UP000010797">
    <property type="component" value="Chromosome"/>
</dbReference>
<dbReference type="KEGG" id="ddl:Desdi_2440"/>
<dbReference type="STRING" id="871963.Desdi_2440"/>
<dbReference type="EMBL" id="CP003344">
    <property type="protein sequence ID" value="AGA69864.1"/>
    <property type="molecule type" value="Genomic_DNA"/>
</dbReference>
<name>L0F7P7_DESDL</name>
<proteinExistence type="predicted"/>